<sequence length="1389" mass="162433">MNYSSMINQSKIKNSKVSFEASQIQGKNNIDNSQNTSGLGTKFSYTDPLSQAYLNKAKKKPEIDKASFYSNKYAVPIVQTDVTQIIESQIKEDSQTVSQIKLNATQNTNSLRKQEKLQNNLRLQQKLEFSRQRFLQEAQENLSFNKLQDISITPAYQYSESLINQMNQARENMMNAEFKHSNLLEENISLKKQIQLLKDGIELQNIRFKYYIQSAYNMLRGNSIFILDERLFYILLKSLLTDLEAQKVNFNQKLVATLDAVNQKVTQSSKSLQSLIVDNETVLKFLDHDLNLEHFNTHLAAETLEQLEKQEEGKQEAIIKALHSVISEKVMEIEKYRIADNNNRQIISLLTAKSEEYERHIQRMMISAETEPLKNNLKRIIELKKDNDLLVGENESLKKIIEQYDDSNKNLINENDYLQEKCIIYSKKILQLLLDTNMNEEAIKNQMDQILQQENLDFYLKKRNMEFIKEKYSENSEVQKKNAVQGQEIESLQQQIELANKTIEQMEKKLIDQTQTKGSIPGIINLDDTNQLQHTIQQLSLILLSKDNAVKVDQTTQRIIKQMFSENFDQMVEFQQETIDNLKIKLNEVEQKYFQSESRRIDYLNISFYLSNILVSILDSQKESQIKGKLQKERNQIINFYGKCVQDFQDLIKLQNPKNINPINQWYVNKLKDNQEQSMRDSQNLEKLKSADENILSDLTILQQMGVKPLQEYINMRIGRVEEENEKLKENLKNIKKENVTVAELKKQRLLDEERYERLSKKLKSFCQDNIFTASENNDLIGHYNEDFLLTMFIQANTIEEMISKTLENDEEDVHSRPSVTNDNNQIQKYDSQRDSDPRSNLPPVLNHSIIEEKPGEEDEFIENGKRVKVRKSFRNLSSSGHSQQEANHQREGSGQGFDQKIQINISISSPDRSFSSSFSGQAPAIENQSQKMQQIEDNYPKKQQNQQQAISQKQYEEDMSYNKQYTNSIGQYGQDSDSVTSRSSVNTIQQNQQTQVPSKPTKSFFEYQQQQLIMQNQQQQLFKNVEQQQIQQQRQLDQQYNNQQEQQTFISNSQTPSFKNTPKSTNNNSLSNIQQLSITQLQQNFSNVRQNLENEEYIPRVQKPTQYVQQLSNQIQSNEEKQRSNKSSKQSSIHQSQEMNEISKQNINQQIINEKLNNQQQQMRQKEIQDLKRFSAQSTIQQFIDPQFKKRSSEPQIIQGYFNKEEAMNNLLQSPKQKTSNSQVISSQNNKDVLSLSKNSQEGQKIFQDTIGQISDIKPTSKKMIDDDNKTSFNEDHFEMLFGKKNEESIDQQVDNSDDESPRQNHKNYIHIENRKQKQNMMQQGDSDNDYGYNEDRESEFNNYDPQSDEEGYDQEQSQQYKEDDDEDDENHDNDSLEQEAPYLNQNK</sequence>
<feature type="region of interest" description="Disordered" evidence="2">
    <location>
        <begin position="910"/>
        <end position="934"/>
    </location>
</feature>
<feature type="region of interest" description="Disordered" evidence="2">
    <location>
        <begin position="808"/>
        <end position="898"/>
    </location>
</feature>
<feature type="region of interest" description="Disordered" evidence="2">
    <location>
        <begin position="1292"/>
        <end position="1389"/>
    </location>
</feature>
<protein>
    <submittedName>
        <fullName evidence="3">Uncharacterized protein</fullName>
    </submittedName>
</protein>
<feature type="compositionally biased region" description="Low complexity" evidence="2">
    <location>
        <begin position="1126"/>
        <end position="1141"/>
    </location>
</feature>
<evidence type="ECO:0000313" key="3">
    <source>
        <dbReference type="EMBL" id="EAS04007.1"/>
    </source>
</evidence>
<feature type="compositionally biased region" description="Polar residues" evidence="2">
    <location>
        <begin position="818"/>
        <end position="830"/>
    </location>
</feature>
<keyword evidence="4" id="KW-1185">Reference proteome</keyword>
<feature type="compositionally biased region" description="Acidic residues" evidence="2">
    <location>
        <begin position="1364"/>
        <end position="1379"/>
    </location>
</feature>
<feature type="coiled-coil region" evidence="1">
    <location>
        <begin position="718"/>
        <end position="762"/>
    </location>
</feature>
<feature type="coiled-coil region" evidence="1">
    <location>
        <begin position="394"/>
        <end position="421"/>
    </location>
</feature>
<feature type="compositionally biased region" description="Polar residues" evidence="2">
    <location>
        <begin position="875"/>
        <end position="887"/>
    </location>
</feature>
<feature type="compositionally biased region" description="Low complexity" evidence="2">
    <location>
        <begin position="910"/>
        <end position="920"/>
    </location>
</feature>
<evidence type="ECO:0000313" key="4">
    <source>
        <dbReference type="Proteomes" id="UP000009168"/>
    </source>
</evidence>
<feature type="coiled-coil region" evidence="1">
    <location>
        <begin position="572"/>
        <end position="599"/>
    </location>
</feature>
<dbReference type="EMBL" id="GG662464">
    <property type="protein sequence ID" value="EAS04007.1"/>
    <property type="molecule type" value="Genomic_DNA"/>
</dbReference>
<feature type="compositionally biased region" description="Low complexity" evidence="2">
    <location>
        <begin position="984"/>
        <end position="997"/>
    </location>
</feature>
<feature type="coiled-coil region" evidence="1">
    <location>
        <begin position="475"/>
        <end position="516"/>
    </location>
</feature>
<dbReference type="KEGG" id="tet:TTHERM_00459440"/>
<evidence type="ECO:0000256" key="2">
    <source>
        <dbReference type="SAM" id="MobiDB-lite"/>
    </source>
</evidence>
<organism evidence="3 4">
    <name type="scientific">Tetrahymena thermophila (strain SB210)</name>
    <dbReference type="NCBI Taxonomy" id="312017"/>
    <lineage>
        <taxon>Eukaryota</taxon>
        <taxon>Sar</taxon>
        <taxon>Alveolata</taxon>
        <taxon>Ciliophora</taxon>
        <taxon>Intramacronucleata</taxon>
        <taxon>Oligohymenophorea</taxon>
        <taxon>Hymenostomatida</taxon>
        <taxon>Tetrahymenina</taxon>
        <taxon>Tetrahymenidae</taxon>
        <taxon>Tetrahymena</taxon>
    </lineage>
</organism>
<evidence type="ECO:0000256" key="1">
    <source>
        <dbReference type="SAM" id="Coils"/>
    </source>
</evidence>
<gene>
    <name evidence="3" type="ORF">TTHERM_00459440</name>
</gene>
<dbReference type="GeneID" id="7828389"/>
<feature type="coiled-coil region" evidence="1">
    <location>
        <begin position="159"/>
        <end position="186"/>
    </location>
</feature>
<feature type="compositionally biased region" description="Polar residues" evidence="2">
    <location>
        <begin position="968"/>
        <end position="983"/>
    </location>
</feature>
<name>I7MM57_TETTS</name>
<feature type="region of interest" description="Disordered" evidence="2">
    <location>
        <begin position="968"/>
        <end position="1003"/>
    </location>
</feature>
<reference evidence="4" key="1">
    <citation type="journal article" date="2006" name="PLoS Biol.">
        <title>Macronuclear genome sequence of the ciliate Tetrahymena thermophila, a model eukaryote.</title>
        <authorList>
            <person name="Eisen J.A."/>
            <person name="Coyne R.S."/>
            <person name="Wu M."/>
            <person name="Wu D."/>
            <person name="Thiagarajan M."/>
            <person name="Wortman J.R."/>
            <person name="Badger J.H."/>
            <person name="Ren Q."/>
            <person name="Amedeo P."/>
            <person name="Jones K.M."/>
            <person name="Tallon L.J."/>
            <person name="Delcher A.L."/>
            <person name="Salzberg S.L."/>
            <person name="Silva J.C."/>
            <person name="Haas B.J."/>
            <person name="Majoros W.H."/>
            <person name="Farzad M."/>
            <person name="Carlton J.M."/>
            <person name="Smith R.K. Jr."/>
            <person name="Garg J."/>
            <person name="Pearlman R.E."/>
            <person name="Karrer K.M."/>
            <person name="Sun L."/>
            <person name="Manning G."/>
            <person name="Elde N.C."/>
            <person name="Turkewitz A.P."/>
            <person name="Asai D.J."/>
            <person name="Wilkes D.E."/>
            <person name="Wang Y."/>
            <person name="Cai H."/>
            <person name="Collins K."/>
            <person name="Stewart B.A."/>
            <person name="Lee S.R."/>
            <person name="Wilamowska K."/>
            <person name="Weinberg Z."/>
            <person name="Ruzzo W.L."/>
            <person name="Wloga D."/>
            <person name="Gaertig J."/>
            <person name="Frankel J."/>
            <person name="Tsao C.-C."/>
            <person name="Gorovsky M.A."/>
            <person name="Keeling P.J."/>
            <person name="Waller R.F."/>
            <person name="Patron N.J."/>
            <person name="Cherry J.M."/>
            <person name="Stover N.A."/>
            <person name="Krieger C.J."/>
            <person name="del Toro C."/>
            <person name="Ryder H.F."/>
            <person name="Williamson S.C."/>
            <person name="Barbeau R.A."/>
            <person name="Hamilton E.P."/>
            <person name="Orias E."/>
        </authorList>
    </citation>
    <scope>NUCLEOTIDE SEQUENCE [LARGE SCALE GENOMIC DNA]</scope>
    <source>
        <strain evidence="4">SB210</strain>
    </source>
</reference>
<dbReference type="Proteomes" id="UP000009168">
    <property type="component" value="Unassembled WGS sequence"/>
</dbReference>
<proteinExistence type="predicted"/>
<keyword evidence="1" id="KW-0175">Coiled coil</keyword>
<dbReference type="HOGENOM" id="CLU_255086_0_0_1"/>
<accession>I7MM57</accession>
<dbReference type="RefSeq" id="XP_001024252.1">
    <property type="nucleotide sequence ID" value="XM_001024252.2"/>
</dbReference>
<dbReference type="InParanoid" id="I7MM57"/>
<feature type="region of interest" description="Disordered" evidence="2">
    <location>
        <begin position="1109"/>
        <end position="1141"/>
    </location>
</feature>